<dbReference type="Proteomes" id="UP001631949">
    <property type="component" value="Unassembled WGS sequence"/>
</dbReference>
<accession>A0ABW9GY45</accession>
<reference evidence="1 2" key="1">
    <citation type="journal article" date="2016" name="Int. J. Syst. Evol. Microbiol.">
        <title>Peptococcus simiae sp. nov., isolated from rhesus macaque faeces and emended description of the genus Peptococcus.</title>
        <authorList>
            <person name="Shkoporov A.N."/>
            <person name="Efimov B.A."/>
            <person name="Kondova I."/>
            <person name="Ouwerling B."/>
            <person name="Chaplin A.V."/>
            <person name="Shcherbakova V.A."/>
            <person name="Langermans J.A.M."/>
        </authorList>
    </citation>
    <scope>NUCLEOTIDE SEQUENCE [LARGE SCALE GENOMIC DNA]</scope>
    <source>
        <strain evidence="1 2">M108</strain>
    </source>
</reference>
<organism evidence="1 2">
    <name type="scientific">Peptococcus simiae</name>
    <dbReference type="NCBI Taxonomy" id="1643805"/>
    <lineage>
        <taxon>Bacteria</taxon>
        <taxon>Bacillati</taxon>
        <taxon>Bacillota</taxon>
        <taxon>Clostridia</taxon>
        <taxon>Eubacteriales</taxon>
        <taxon>Peptococcaceae</taxon>
        <taxon>Peptococcus</taxon>
    </lineage>
</organism>
<sequence>MAYWQEVYDFAGQWRDRFRDYRMNQRDLAGQALGEACAALGFEMDGGQAFYAAYGEAATSYGALEGVIDEVVDISLLGAAIYARWQYFNQLADDPAAIELPQNRAWFILALGRLLTLAGGQPAPFRGHLKEMRLVSNRVAYGLLPGSCEEVEQVVTVDHEGGVSFAGYSYGHGPGSYEKARSRDFVIQQALTDALLCAMAAYFKRDPEGVFLTDSGSWDLTLTNTEDRVYLFKGSLGADLVYKEISLSDLLRKVLDMDDLYAFDGRGKPDLITRIALDYHRTRRLKAIAFPRDRSEKSLLQEETASLVIDKASGSLIFNQQTEGGRLSYRYEEGDAVSRLLESFEAERLFTAIEGNPADVIDDPDDSKTYAITLDYQKKPRRVIRGSYDKRGLPVDFAGFANCVSAFIRRQGLGDIFDPAVYGKVRRRRSDYIFCSVSFNYIGKDYYYLTDDDSIEAGDLVIVPAGEDNTKTLAEVQAVEYFSAEEAPFPLEKTKRIIRKCTDEEIDRYLEWDGEEE</sequence>
<name>A0ABW9GY45_9FIRM</name>
<proteinExistence type="predicted"/>
<dbReference type="EMBL" id="JBJUVG010000004">
    <property type="protein sequence ID" value="MFM9413545.1"/>
    <property type="molecule type" value="Genomic_DNA"/>
</dbReference>
<keyword evidence="2" id="KW-1185">Reference proteome</keyword>
<dbReference type="RefSeq" id="WP_408977164.1">
    <property type="nucleotide sequence ID" value="NZ_JBJUVG010000004.1"/>
</dbReference>
<evidence type="ECO:0000313" key="1">
    <source>
        <dbReference type="EMBL" id="MFM9413545.1"/>
    </source>
</evidence>
<protein>
    <submittedName>
        <fullName evidence="1">Uncharacterized protein</fullName>
    </submittedName>
</protein>
<evidence type="ECO:0000313" key="2">
    <source>
        <dbReference type="Proteomes" id="UP001631949"/>
    </source>
</evidence>
<comment type="caution">
    <text evidence="1">The sequence shown here is derived from an EMBL/GenBank/DDBJ whole genome shotgun (WGS) entry which is preliminary data.</text>
</comment>
<gene>
    <name evidence="1" type="ORF">ACKQTC_04100</name>
</gene>